<dbReference type="GO" id="GO:0005615">
    <property type="term" value="C:extracellular space"/>
    <property type="evidence" value="ECO:0007669"/>
    <property type="project" value="TreeGrafter"/>
</dbReference>
<reference evidence="6" key="2">
    <citation type="submission" date="2025-08" db="UniProtKB">
        <authorList>
            <consortium name="Ensembl"/>
        </authorList>
    </citation>
    <scope>IDENTIFICATION</scope>
</reference>
<dbReference type="InterPro" id="IPR037055">
    <property type="entry name" value="MHC_I-like_Ag-recog_sf"/>
</dbReference>
<dbReference type="Proteomes" id="UP000008225">
    <property type="component" value="Chromosome 4"/>
</dbReference>
<dbReference type="InterPro" id="IPR050208">
    <property type="entry name" value="MHC_class-I_related"/>
</dbReference>
<protein>
    <recommendedName>
        <fullName evidence="5">MHC class I-like antigen recognition-like domain-containing protein</fullName>
    </recommendedName>
</protein>
<organism evidence="6 7">
    <name type="scientific">Callithrix jacchus</name>
    <name type="common">White-tufted-ear marmoset</name>
    <name type="synonym">Simia Jacchus</name>
    <dbReference type="NCBI Taxonomy" id="9483"/>
    <lineage>
        <taxon>Eukaryota</taxon>
        <taxon>Metazoa</taxon>
        <taxon>Chordata</taxon>
        <taxon>Craniata</taxon>
        <taxon>Vertebrata</taxon>
        <taxon>Euteleostomi</taxon>
        <taxon>Mammalia</taxon>
        <taxon>Eutheria</taxon>
        <taxon>Euarchontoglires</taxon>
        <taxon>Primates</taxon>
        <taxon>Haplorrhini</taxon>
        <taxon>Platyrrhini</taxon>
        <taxon>Cebidae</taxon>
        <taxon>Callitrichinae</taxon>
        <taxon>Callithrix</taxon>
        <taxon>Callithrix</taxon>
    </lineage>
</organism>
<reference evidence="6" key="1">
    <citation type="submission" date="2009-03" db="EMBL/GenBank/DDBJ databases">
        <authorList>
            <person name="Warren W."/>
            <person name="Ye L."/>
            <person name="Minx P."/>
            <person name="Worley K."/>
            <person name="Gibbs R."/>
            <person name="Wilson R.K."/>
        </authorList>
    </citation>
    <scope>NUCLEOTIDE SEQUENCE [LARGE SCALE GENOMIC DNA]</scope>
</reference>
<evidence type="ECO:0000256" key="3">
    <source>
        <dbReference type="SAM" id="MobiDB-lite"/>
    </source>
</evidence>
<dbReference type="OrthoDB" id="9836934at2759"/>
<feature type="region of interest" description="Disordered" evidence="3">
    <location>
        <begin position="146"/>
        <end position="174"/>
    </location>
</feature>
<evidence type="ECO:0000256" key="1">
    <source>
        <dbReference type="ARBA" id="ARBA00022729"/>
    </source>
</evidence>
<dbReference type="AlphaFoldDB" id="A0A5F4VXP7"/>
<dbReference type="GeneTree" id="ENSGT01120000271825"/>
<dbReference type="Ensembl" id="ENSCJAT00000094044.2">
    <property type="protein sequence ID" value="ENSCJAP00000069745.1"/>
    <property type="gene ID" value="ENSCJAG00000013469.5"/>
</dbReference>
<dbReference type="PANTHER" id="PTHR16675:SF199">
    <property type="entry name" value="UL16-BINDING PROTEIN 3"/>
    <property type="match status" value="1"/>
</dbReference>
<dbReference type="FunCoup" id="A0A5F4VXP7">
    <property type="interactions" value="648"/>
</dbReference>
<feature type="chain" id="PRO_5023809778" description="MHC class I-like antigen recognition-like domain-containing protein" evidence="4">
    <location>
        <begin position="28"/>
        <end position="316"/>
    </location>
</feature>
<reference evidence="6" key="3">
    <citation type="submission" date="2025-09" db="UniProtKB">
        <authorList>
            <consortium name="Ensembl"/>
        </authorList>
    </citation>
    <scope>IDENTIFICATION</scope>
</reference>
<dbReference type="GO" id="GO:0006955">
    <property type="term" value="P:immune response"/>
    <property type="evidence" value="ECO:0007669"/>
    <property type="project" value="TreeGrafter"/>
</dbReference>
<evidence type="ECO:0000313" key="6">
    <source>
        <dbReference type="Ensembl" id="ENSCJAP00000069745.1"/>
    </source>
</evidence>
<feature type="domain" description="MHC class I-like antigen recognition-like" evidence="5">
    <location>
        <begin position="191"/>
        <end position="278"/>
    </location>
</feature>
<dbReference type="SUPFAM" id="SSF54452">
    <property type="entry name" value="MHC antigen-recognition domain"/>
    <property type="match status" value="2"/>
</dbReference>
<dbReference type="Gene3D" id="3.30.500.10">
    <property type="entry name" value="MHC class I-like antigen recognition-like"/>
    <property type="match status" value="2"/>
</dbReference>
<name>A0A5F4VXP7_CALJA</name>
<dbReference type="GeneID" id="118153021"/>
<evidence type="ECO:0000313" key="7">
    <source>
        <dbReference type="Proteomes" id="UP000008225"/>
    </source>
</evidence>
<dbReference type="GO" id="GO:0002486">
    <property type="term" value="P:antigen processing and presentation of endogenous peptide antigen via MHC class I via ER pathway, TAP-independent"/>
    <property type="evidence" value="ECO:0007669"/>
    <property type="project" value="TreeGrafter"/>
</dbReference>
<dbReference type="Bgee" id="ENSCJAG00000013469">
    <property type="expression patterns" value="Expressed in testis and 5 other cell types or tissues"/>
</dbReference>
<dbReference type="GO" id="GO:0001916">
    <property type="term" value="P:positive regulation of T cell mediated cytotoxicity"/>
    <property type="evidence" value="ECO:0007669"/>
    <property type="project" value="TreeGrafter"/>
</dbReference>
<keyword evidence="2" id="KW-0325">Glycoprotein</keyword>
<evidence type="ECO:0000256" key="2">
    <source>
        <dbReference type="ARBA" id="ARBA00023180"/>
    </source>
</evidence>
<feature type="signal peptide" evidence="4">
    <location>
        <begin position="1"/>
        <end position="27"/>
    </location>
</feature>
<dbReference type="KEGG" id="cjc:118153021"/>
<dbReference type="STRING" id="9483.ENSCJAP00000069745"/>
<dbReference type="InParanoid" id="A0A5F4VXP7"/>
<feature type="compositionally biased region" description="Basic and acidic residues" evidence="3">
    <location>
        <begin position="151"/>
        <end position="174"/>
    </location>
</feature>
<evidence type="ECO:0000256" key="4">
    <source>
        <dbReference type="SAM" id="SignalP"/>
    </source>
</evidence>
<sequence length="316" mass="36587">MAAAASPAFLLCLSLLLLLSDWSRTRRADTHSLWYNFTIIHLPRPGQWWCEVQGQVDQKNFFSYDCGSHKVLSVGRLEEQLNATDAWERQLEMLREAGQRLRLELPGIELEDFTPSREWRRPRMEGSRLWAQGLHCVWGEDIRHGASMKPSSKDRAWRRQESQMRRGSEEEDVGQGREFVKTRADLFLIGAGPARLQARMSCECEADGHSKASWEFRCDGEKFLLFDSNSRKWTVVHAGARRMKEKWEEDRVLTNLFRRVSIGDCRIWLREFLMHREKRLEPTASPTVTPGTAQPKSMATSLSPWSLLLILVCVIL</sequence>
<dbReference type="InterPro" id="IPR011162">
    <property type="entry name" value="MHC_I/II-like_Ag-recog"/>
</dbReference>
<dbReference type="Pfam" id="PF00129">
    <property type="entry name" value="MHC_I"/>
    <property type="match status" value="1"/>
</dbReference>
<accession>A0A5F4VXP7</accession>
<dbReference type="GO" id="GO:0002476">
    <property type="term" value="P:antigen processing and presentation of endogenous peptide antigen via MHC class Ib"/>
    <property type="evidence" value="ECO:0007669"/>
    <property type="project" value="TreeGrafter"/>
</dbReference>
<dbReference type="RefSeq" id="XP_035152844.1">
    <property type="nucleotide sequence ID" value="XM_035296953.2"/>
</dbReference>
<keyword evidence="7" id="KW-1185">Reference proteome</keyword>
<gene>
    <name evidence="6" type="primary">LOC118153021</name>
</gene>
<dbReference type="GO" id="GO:0009897">
    <property type="term" value="C:external side of plasma membrane"/>
    <property type="evidence" value="ECO:0007669"/>
    <property type="project" value="TreeGrafter"/>
</dbReference>
<keyword evidence="1 4" id="KW-0732">Signal</keyword>
<evidence type="ECO:0000259" key="5">
    <source>
        <dbReference type="Pfam" id="PF00129"/>
    </source>
</evidence>
<proteinExistence type="predicted"/>
<dbReference type="PANTHER" id="PTHR16675">
    <property type="entry name" value="MHC CLASS I-RELATED"/>
    <property type="match status" value="1"/>
</dbReference>
<dbReference type="InterPro" id="IPR011161">
    <property type="entry name" value="MHC_I-like_Ag-recog"/>
</dbReference>